<gene>
    <name evidence="9" type="primary">ampC</name>
    <name evidence="9" type="ORF">GJ697_15355</name>
</gene>
<evidence type="ECO:0000256" key="1">
    <source>
        <dbReference type="ARBA" id="ARBA00001526"/>
    </source>
</evidence>
<dbReference type="PROSITE" id="PS00336">
    <property type="entry name" value="BETA_LACTAMASE_C"/>
    <property type="match status" value="1"/>
</dbReference>
<dbReference type="GO" id="GO:0030288">
    <property type="term" value="C:outer membrane-bounded periplasmic space"/>
    <property type="evidence" value="ECO:0007669"/>
    <property type="project" value="InterPro"/>
</dbReference>
<dbReference type="EC" id="3.5.2.6" evidence="3 6"/>
<feature type="chain" id="PRO_5026978305" description="Beta-lactamase" evidence="7">
    <location>
        <begin position="17"/>
        <end position="375"/>
    </location>
</feature>
<evidence type="ECO:0000256" key="4">
    <source>
        <dbReference type="ARBA" id="ARBA00022801"/>
    </source>
</evidence>
<protein>
    <recommendedName>
        <fullName evidence="3 6">Beta-lactamase</fullName>
        <ecNumber evidence="3 6">3.5.2.6</ecNumber>
    </recommendedName>
</protein>
<dbReference type="PANTHER" id="PTHR46825:SF8">
    <property type="entry name" value="BETA-LACTAMASE-RELATED"/>
    <property type="match status" value="1"/>
</dbReference>
<keyword evidence="4 6" id="KW-0378">Hydrolase</keyword>
<dbReference type="SUPFAM" id="SSF56601">
    <property type="entry name" value="beta-lactamase/transpeptidase-like"/>
    <property type="match status" value="1"/>
</dbReference>
<comment type="catalytic activity">
    <reaction evidence="1 6">
        <text>a beta-lactam + H2O = a substituted beta-amino acid</text>
        <dbReference type="Rhea" id="RHEA:20401"/>
        <dbReference type="ChEBI" id="CHEBI:15377"/>
        <dbReference type="ChEBI" id="CHEBI:35627"/>
        <dbReference type="ChEBI" id="CHEBI:140347"/>
        <dbReference type="EC" id="3.5.2.6"/>
    </reaction>
</comment>
<dbReference type="InterPro" id="IPR012338">
    <property type="entry name" value="Beta-lactam/transpept-like"/>
</dbReference>
<name>A0A6L5QI91_9BURK</name>
<sequence length="375" mass="40320">MAYAIAACCCTSVAGAADLQTVVDQAIKPIMKEYDVPGIAVAVTVNGKPAFFSYGLASKETGTPVSETTLFELGSVSKTFTATVASYALVQGKLSLDDHPSRYVPKLKGTALDKATVLNFGTYTAGGLPLQFPDSVTDDEAGMLDYYGKFKPKAAPGKIREYSNPSLGMFGYLAGLALKSNPEDVLEKDILPKLGMNGTYIRMPQNAVGNYAWGYNQENKAVRMGPELFSAQTYGVRSSVSDMIRYVQANIDPGHLDATLRRAIEGTHVGYYQIGGMVQGLGWEQYPYPVSSDTLQAGNSNKMSREANPVKLLTPPKPASDNTWYNKTGATGGFGAYVAFVPEKKIGIVILANKNYPIPARVKAAQEIMAQLEKN</sequence>
<reference evidence="9 10" key="1">
    <citation type="submission" date="2019-11" db="EMBL/GenBank/DDBJ databases">
        <title>Novel species isolated from a subtropical stream in China.</title>
        <authorList>
            <person name="Lu H."/>
        </authorList>
    </citation>
    <scope>NUCLEOTIDE SEQUENCE [LARGE SCALE GENOMIC DNA]</scope>
    <source>
        <strain evidence="9 10">FT25W</strain>
    </source>
</reference>
<comment type="similarity">
    <text evidence="2 6">Belongs to the class-C beta-lactamase family.</text>
</comment>
<dbReference type="PANTHER" id="PTHR46825">
    <property type="entry name" value="D-ALANYL-D-ALANINE-CARBOXYPEPTIDASE/ENDOPEPTIDASE AMPH"/>
    <property type="match status" value="1"/>
</dbReference>
<comment type="caution">
    <text evidence="9">The sequence shown here is derived from an EMBL/GenBank/DDBJ whole genome shotgun (WGS) entry which is preliminary data.</text>
</comment>
<dbReference type="EMBL" id="WKJM01000012">
    <property type="protein sequence ID" value="MRX09218.1"/>
    <property type="molecule type" value="Genomic_DNA"/>
</dbReference>
<proteinExistence type="inferred from homology"/>
<feature type="signal peptide" evidence="7">
    <location>
        <begin position="1"/>
        <end position="16"/>
    </location>
</feature>
<dbReference type="NCBIfam" id="NF033085">
    <property type="entry name" value="bla_class_C"/>
    <property type="match status" value="1"/>
</dbReference>
<evidence type="ECO:0000256" key="6">
    <source>
        <dbReference type="RuleBase" id="RU361140"/>
    </source>
</evidence>
<dbReference type="GO" id="GO:0046677">
    <property type="term" value="P:response to antibiotic"/>
    <property type="evidence" value="ECO:0007669"/>
    <property type="project" value="UniProtKB-UniRule"/>
</dbReference>
<dbReference type="InterPro" id="IPR001586">
    <property type="entry name" value="Beta-lactam_class-C_AS"/>
</dbReference>
<dbReference type="RefSeq" id="WP_154365620.1">
    <property type="nucleotide sequence ID" value="NZ_WKJM01000012.1"/>
</dbReference>
<feature type="domain" description="Beta-lactamase-related" evidence="8">
    <location>
        <begin position="23"/>
        <end position="370"/>
    </location>
</feature>
<dbReference type="InterPro" id="IPR058136">
    <property type="entry name" value="AmpC"/>
</dbReference>
<evidence type="ECO:0000256" key="5">
    <source>
        <dbReference type="ARBA" id="ARBA00023251"/>
    </source>
</evidence>
<dbReference type="AlphaFoldDB" id="A0A6L5QI91"/>
<organism evidence="9 10">
    <name type="scientific">Duganella alba</name>
    <dbReference type="NCBI Taxonomy" id="2666081"/>
    <lineage>
        <taxon>Bacteria</taxon>
        <taxon>Pseudomonadati</taxon>
        <taxon>Pseudomonadota</taxon>
        <taxon>Betaproteobacteria</taxon>
        <taxon>Burkholderiales</taxon>
        <taxon>Oxalobacteraceae</taxon>
        <taxon>Telluria group</taxon>
        <taxon>Duganella</taxon>
    </lineage>
</organism>
<evidence type="ECO:0000256" key="3">
    <source>
        <dbReference type="ARBA" id="ARBA00012865"/>
    </source>
</evidence>
<keyword evidence="10" id="KW-1185">Reference proteome</keyword>
<keyword evidence="5 6" id="KW-0046">Antibiotic resistance</keyword>
<evidence type="ECO:0000256" key="7">
    <source>
        <dbReference type="SAM" id="SignalP"/>
    </source>
</evidence>
<dbReference type="Gene3D" id="3.40.710.10">
    <property type="entry name" value="DD-peptidase/beta-lactamase superfamily"/>
    <property type="match status" value="1"/>
</dbReference>
<dbReference type="Proteomes" id="UP000481037">
    <property type="component" value="Unassembled WGS sequence"/>
</dbReference>
<dbReference type="InterPro" id="IPR050491">
    <property type="entry name" value="AmpC-like"/>
</dbReference>
<dbReference type="InterPro" id="IPR001466">
    <property type="entry name" value="Beta-lactam-related"/>
</dbReference>
<evidence type="ECO:0000256" key="2">
    <source>
        <dbReference type="ARBA" id="ARBA00007840"/>
    </source>
</evidence>
<dbReference type="GO" id="GO:0017001">
    <property type="term" value="P:antibiotic catabolic process"/>
    <property type="evidence" value="ECO:0007669"/>
    <property type="project" value="InterPro"/>
</dbReference>
<keyword evidence="7" id="KW-0732">Signal</keyword>
<dbReference type="GO" id="GO:0008800">
    <property type="term" value="F:beta-lactamase activity"/>
    <property type="evidence" value="ECO:0007669"/>
    <property type="project" value="UniProtKB-UniRule"/>
</dbReference>
<evidence type="ECO:0000313" key="10">
    <source>
        <dbReference type="Proteomes" id="UP000481037"/>
    </source>
</evidence>
<accession>A0A6L5QI91</accession>
<evidence type="ECO:0000259" key="8">
    <source>
        <dbReference type="Pfam" id="PF00144"/>
    </source>
</evidence>
<dbReference type="Pfam" id="PF00144">
    <property type="entry name" value="Beta-lactamase"/>
    <property type="match status" value="1"/>
</dbReference>
<evidence type="ECO:0000313" key="9">
    <source>
        <dbReference type="EMBL" id="MRX09218.1"/>
    </source>
</evidence>